<accession>A0A926JR14</accession>
<keyword evidence="5" id="KW-0732">Signal</keyword>
<dbReference type="EMBL" id="JACVDC010000016">
    <property type="protein sequence ID" value="MBC9795868.1"/>
    <property type="molecule type" value="Genomic_DNA"/>
</dbReference>
<gene>
    <name evidence="7" type="ORF">IBL28_07815</name>
</gene>
<evidence type="ECO:0000256" key="3">
    <source>
        <dbReference type="ARBA" id="ARBA00023157"/>
    </source>
</evidence>
<protein>
    <submittedName>
        <fullName evidence="7">TlpA family protein disulfide reductase</fullName>
    </submittedName>
</protein>
<feature type="signal peptide" evidence="5">
    <location>
        <begin position="1"/>
        <end position="19"/>
    </location>
</feature>
<name>A0A926JR14_9FLAO</name>
<evidence type="ECO:0000256" key="2">
    <source>
        <dbReference type="ARBA" id="ARBA00022748"/>
    </source>
</evidence>
<evidence type="ECO:0000256" key="4">
    <source>
        <dbReference type="ARBA" id="ARBA00023284"/>
    </source>
</evidence>
<keyword evidence="2" id="KW-0201">Cytochrome c-type biogenesis</keyword>
<comment type="subcellular location">
    <subcellularLocation>
        <location evidence="1">Cell envelope</location>
    </subcellularLocation>
</comment>
<evidence type="ECO:0000259" key="6">
    <source>
        <dbReference type="PROSITE" id="PS51352"/>
    </source>
</evidence>
<dbReference type="RefSeq" id="WP_187965019.1">
    <property type="nucleotide sequence ID" value="NZ_JACVDC010000016.1"/>
</dbReference>
<dbReference type="GO" id="GO:0017004">
    <property type="term" value="P:cytochrome complex assembly"/>
    <property type="evidence" value="ECO:0007669"/>
    <property type="project" value="UniProtKB-KW"/>
</dbReference>
<dbReference type="InterPro" id="IPR050553">
    <property type="entry name" value="Thioredoxin_ResA/DsbE_sf"/>
</dbReference>
<dbReference type="PROSITE" id="PS51352">
    <property type="entry name" value="THIOREDOXIN_2"/>
    <property type="match status" value="1"/>
</dbReference>
<evidence type="ECO:0000256" key="5">
    <source>
        <dbReference type="SAM" id="SignalP"/>
    </source>
</evidence>
<dbReference type="InterPro" id="IPR012336">
    <property type="entry name" value="Thioredoxin-like_fold"/>
</dbReference>
<dbReference type="CDD" id="cd02966">
    <property type="entry name" value="TlpA_like_family"/>
    <property type="match status" value="1"/>
</dbReference>
<comment type="caution">
    <text evidence="7">The sequence shown here is derived from an EMBL/GenBank/DDBJ whole genome shotgun (WGS) entry which is preliminary data.</text>
</comment>
<dbReference type="Gene3D" id="3.40.30.10">
    <property type="entry name" value="Glutaredoxin"/>
    <property type="match status" value="1"/>
</dbReference>
<reference evidence="7 8" key="1">
    <citation type="submission" date="2020-09" db="EMBL/GenBank/DDBJ databases">
        <title>Sinomicrobium weinanense sp. nov., a halophilic bacteria isolated from saline-alkali soil.</title>
        <authorList>
            <person name="Wu P."/>
            <person name="Ren H."/>
            <person name="Mei Y."/>
            <person name="Liang Y."/>
            <person name="Chen Z."/>
        </authorList>
    </citation>
    <scope>NUCLEOTIDE SEQUENCE [LARGE SCALE GENOMIC DNA]</scope>
    <source>
        <strain evidence="7 8">FJxs</strain>
    </source>
</reference>
<keyword evidence="3" id="KW-1015">Disulfide bond</keyword>
<feature type="domain" description="Thioredoxin" evidence="6">
    <location>
        <begin position="364"/>
        <end position="515"/>
    </location>
</feature>
<dbReference type="AlphaFoldDB" id="A0A926JR14"/>
<dbReference type="GO" id="GO:0030313">
    <property type="term" value="C:cell envelope"/>
    <property type="evidence" value="ECO:0007669"/>
    <property type="project" value="UniProtKB-SubCell"/>
</dbReference>
<dbReference type="PANTHER" id="PTHR42852:SF6">
    <property type="entry name" value="THIOL:DISULFIDE INTERCHANGE PROTEIN DSBE"/>
    <property type="match status" value="1"/>
</dbReference>
<keyword evidence="8" id="KW-1185">Reference proteome</keyword>
<keyword evidence="4" id="KW-0676">Redox-active center</keyword>
<dbReference type="PANTHER" id="PTHR42852">
    <property type="entry name" value="THIOL:DISULFIDE INTERCHANGE PROTEIN DSBE"/>
    <property type="match status" value="1"/>
</dbReference>
<feature type="chain" id="PRO_5036812079" evidence="5">
    <location>
        <begin position="20"/>
        <end position="518"/>
    </location>
</feature>
<dbReference type="Proteomes" id="UP000653730">
    <property type="component" value="Unassembled WGS sequence"/>
</dbReference>
<dbReference type="SUPFAM" id="SSF52833">
    <property type="entry name" value="Thioredoxin-like"/>
    <property type="match status" value="1"/>
</dbReference>
<organism evidence="7 8">
    <name type="scientific">Sinomicrobium weinanense</name>
    <dbReference type="NCBI Taxonomy" id="2842200"/>
    <lineage>
        <taxon>Bacteria</taxon>
        <taxon>Pseudomonadati</taxon>
        <taxon>Bacteroidota</taxon>
        <taxon>Flavobacteriia</taxon>
        <taxon>Flavobacteriales</taxon>
        <taxon>Flavobacteriaceae</taxon>
        <taxon>Sinomicrobium</taxon>
    </lineage>
</organism>
<dbReference type="InterPro" id="IPR036249">
    <property type="entry name" value="Thioredoxin-like_sf"/>
</dbReference>
<evidence type="ECO:0000256" key="1">
    <source>
        <dbReference type="ARBA" id="ARBA00004196"/>
    </source>
</evidence>
<dbReference type="InterPro" id="IPR013766">
    <property type="entry name" value="Thioredoxin_domain"/>
</dbReference>
<sequence length="518" mass="59380">MKDKLKLFFILLILLANFAACSESLPDKKMVSVTVQYDGTTPADTLMLFVANPLYPSFPSLKNPGTKIRATMNSDGVYKFKFKADHEIGYYLIANLNPKKGRLYTEERFVKRRREVQSLVPLLIYETGDKVQIRISPKKVLPTYETYDPLRLFDFSYSGPGANKLEVLTQTHDIYQKIGVSGPSFDTNQKYRDGYAKCAKAIRAYIEDQKDKISPVAYELIMTDALYSLYLPQFKSILKYYKEVEGHLSPEELENIKNAYFNNIKDALPGINLSKTALTQSYYYYRYLIEKNRTDCYFIDHKEDPSLVFERMMSRYSGELRERMLTLFLYTSFGTLQFNDQLERAVKITNTDYCKDMLTELAKRKSSKKIGNFTLEDPAGNPVPLSKFKGKVIVMDFWFTGCGGCKWVYQNVLKKAEAAYYNNPEVVFLSISVDGPRSIWENSLKEEIYTSDMAVNLYTSGQGMNHPIISDFKIRGYPTIIIVNQEGKIDSYDLAEFKGGDGYAAISDRIDKLLTGIQ</sequence>
<proteinExistence type="predicted"/>
<evidence type="ECO:0000313" key="8">
    <source>
        <dbReference type="Proteomes" id="UP000653730"/>
    </source>
</evidence>
<dbReference type="Pfam" id="PF13905">
    <property type="entry name" value="Thioredoxin_8"/>
    <property type="match status" value="1"/>
</dbReference>
<evidence type="ECO:0000313" key="7">
    <source>
        <dbReference type="EMBL" id="MBC9795868.1"/>
    </source>
</evidence>